<dbReference type="AlphaFoldDB" id="A0A0W0UKF5"/>
<gene>
    <name evidence="1" type="ORF">Ljam_2596</name>
</gene>
<dbReference type="OrthoDB" id="7032811at2"/>
<comment type="caution">
    <text evidence="1">The sequence shown here is derived from an EMBL/GenBank/DDBJ whole genome shotgun (WGS) entry which is preliminary data.</text>
</comment>
<protein>
    <submittedName>
        <fullName evidence="1">Uncharacterized protein</fullName>
    </submittedName>
</protein>
<evidence type="ECO:0000313" key="2">
    <source>
        <dbReference type="Proteomes" id="UP000054715"/>
    </source>
</evidence>
<dbReference type="Proteomes" id="UP000054715">
    <property type="component" value="Unassembled WGS sequence"/>
</dbReference>
<name>A0A0W0UKF5_9GAMM</name>
<sequence length="122" mass="14048">MGNIHLIPRLIRLRDAPTYVGMDRHRFNKDVRPNLVEIPMGVQGVAFDRLDLDAWVDDYIQCSGRPAVTKQRSLEQWDEKNRRVSSKEVTIGTSIKRSLDAEFEKALVRATSKKQKNTLQNV</sequence>
<organism evidence="1 2">
    <name type="scientific">Legionella jamestowniensis</name>
    <dbReference type="NCBI Taxonomy" id="455"/>
    <lineage>
        <taxon>Bacteria</taxon>
        <taxon>Pseudomonadati</taxon>
        <taxon>Pseudomonadota</taxon>
        <taxon>Gammaproteobacteria</taxon>
        <taxon>Legionellales</taxon>
        <taxon>Legionellaceae</taxon>
        <taxon>Legionella</taxon>
    </lineage>
</organism>
<accession>A0A0W0UKF5</accession>
<dbReference type="RefSeq" id="WP_058450423.1">
    <property type="nucleotide sequence ID" value="NZ_CAAAJF010000001.1"/>
</dbReference>
<dbReference type="STRING" id="455.Ljam_2596"/>
<evidence type="ECO:0000313" key="1">
    <source>
        <dbReference type="EMBL" id="KTD08401.1"/>
    </source>
</evidence>
<reference evidence="1 2" key="1">
    <citation type="submission" date="2015-11" db="EMBL/GenBank/DDBJ databases">
        <title>Genomic analysis of 38 Legionella species identifies large and diverse effector repertoires.</title>
        <authorList>
            <person name="Burstein D."/>
            <person name="Amaro F."/>
            <person name="Zusman T."/>
            <person name="Lifshitz Z."/>
            <person name="Cohen O."/>
            <person name="Gilbert J.A."/>
            <person name="Pupko T."/>
            <person name="Shuman H.A."/>
            <person name="Segal G."/>
        </authorList>
    </citation>
    <scope>NUCLEOTIDE SEQUENCE [LARGE SCALE GENOMIC DNA]</scope>
    <source>
        <strain evidence="1 2">JA-26-G1-E2</strain>
    </source>
</reference>
<dbReference type="EMBL" id="LNYG01000013">
    <property type="protein sequence ID" value="KTD08401.1"/>
    <property type="molecule type" value="Genomic_DNA"/>
</dbReference>
<proteinExistence type="predicted"/>
<dbReference type="PATRIC" id="fig|455.5.peg.2731"/>